<evidence type="ECO:0008006" key="3">
    <source>
        <dbReference type="Google" id="ProtNLM"/>
    </source>
</evidence>
<gene>
    <name evidence="1" type="ORF">DKW60_08085</name>
</gene>
<sequence length="210" mass="24365">MTRYFASEKKNRQRWLGIKGREISAVKKEAEQLLSEWELEAMLEKSQRDRLKVERPQNSAYVTGVSGIKMKFVRHVKRRESRAKKPKPGRKKIYTSVIYTPYFVVSGSVEGKKYIRKFNIKTLGFDLAWLKAVSYLAETKRIKQFDHLLSKKPPVQQFKLIRNWQNQQGYEIPEHRLPDELLDESSAANDNAATASVMEANLKLMSSSAK</sequence>
<accession>A0A317CLY6</accession>
<reference evidence="1 2" key="1">
    <citation type="submission" date="2018-05" db="EMBL/GenBank/DDBJ databases">
        <title>Leucothrix arctica sp. nov., isolated from Arctic seawater.</title>
        <authorList>
            <person name="Choi A."/>
            <person name="Baek K."/>
        </authorList>
    </citation>
    <scope>NUCLEOTIDE SEQUENCE [LARGE SCALE GENOMIC DNA]</scope>
    <source>
        <strain evidence="1 2">JCM 18388</strain>
    </source>
</reference>
<name>A0A317CLY6_9GAMM</name>
<dbReference type="Proteomes" id="UP000245539">
    <property type="component" value="Unassembled WGS sequence"/>
</dbReference>
<comment type="caution">
    <text evidence="1">The sequence shown here is derived from an EMBL/GenBank/DDBJ whole genome shotgun (WGS) entry which is preliminary data.</text>
</comment>
<dbReference type="EMBL" id="QGKM01000016">
    <property type="protein sequence ID" value="PWQ98453.1"/>
    <property type="molecule type" value="Genomic_DNA"/>
</dbReference>
<protein>
    <recommendedName>
        <fullName evidence="3">AP2 domain-containing protein</fullName>
    </recommendedName>
</protein>
<evidence type="ECO:0000313" key="1">
    <source>
        <dbReference type="EMBL" id="PWQ98453.1"/>
    </source>
</evidence>
<organism evidence="1 2">
    <name type="scientific">Leucothrix pacifica</name>
    <dbReference type="NCBI Taxonomy" id="1247513"/>
    <lineage>
        <taxon>Bacteria</taxon>
        <taxon>Pseudomonadati</taxon>
        <taxon>Pseudomonadota</taxon>
        <taxon>Gammaproteobacteria</taxon>
        <taxon>Thiotrichales</taxon>
        <taxon>Thiotrichaceae</taxon>
        <taxon>Leucothrix</taxon>
    </lineage>
</organism>
<dbReference type="AlphaFoldDB" id="A0A317CLY6"/>
<proteinExistence type="predicted"/>
<evidence type="ECO:0000313" key="2">
    <source>
        <dbReference type="Proteomes" id="UP000245539"/>
    </source>
</evidence>
<keyword evidence="2" id="KW-1185">Reference proteome</keyword>